<evidence type="ECO:0000313" key="9">
    <source>
        <dbReference type="Proteomes" id="UP000197032"/>
    </source>
</evidence>
<organism evidence="8 9">
    <name type="scientific">Calderihabitans maritimus</name>
    <dbReference type="NCBI Taxonomy" id="1246530"/>
    <lineage>
        <taxon>Bacteria</taxon>
        <taxon>Bacillati</taxon>
        <taxon>Bacillota</taxon>
        <taxon>Clostridia</taxon>
        <taxon>Neomoorellales</taxon>
        <taxon>Calderihabitantaceae</taxon>
        <taxon>Calderihabitans</taxon>
    </lineage>
</organism>
<dbReference type="FunFam" id="3.40.50.1860:FF:000001">
    <property type="entry name" value="Glutamate racemase"/>
    <property type="match status" value="1"/>
</dbReference>
<accession>A0A1Z5HP13</accession>
<dbReference type="Gene3D" id="3.40.50.1860">
    <property type="match status" value="2"/>
</dbReference>
<name>A0A1Z5HP13_9FIRM</name>
<evidence type="ECO:0000256" key="4">
    <source>
        <dbReference type="ARBA" id="ARBA00022984"/>
    </source>
</evidence>
<dbReference type="InterPro" id="IPR004391">
    <property type="entry name" value="Glu_race"/>
</dbReference>
<dbReference type="SUPFAM" id="SSF53681">
    <property type="entry name" value="Aspartate/glutamate racemase"/>
    <property type="match status" value="2"/>
</dbReference>
<keyword evidence="9" id="KW-1185">Reference proteome</keyword>
<dbReference type="UniPathway" id="UPA00219"/>
<dbReference type="HAMAP" id="MF_00258">
    <property type="entry name" value="Glu_racemase"/>
    <property type="match status" value="1"/>
</dbReference>
<gene>
    <name evidence="7" type="primary">murI</name>
    <name evidence="8" type="ORF">KKC1_04340</name>
</gene>
<feature type="binding site" evidence="7">
    <location>
        <begin position="75"/>
        <end position="76"/>
    </location>
    <ligand>
        <name>substrate</name>
    </ligand>
</feature>
<dbReference type="PROSITE" id="PS00924">
    <property type="entry name" value="ASP_GLU_RACEMASE_2"/>
    <property type="match status" value="1"/>
</dbReference>
<dbReference type="InterPro" id="IPR033134">
    <property type="entry name" value="Asp/Glu_racemase_AS_2"/>
</dbReference>
<feature type="active site" description="Proton donor/acceptor" evidence="7">
    <location>
        <position position="74"/>
    </location>
</feature>
<comment type="catalytic activity">
    <reaction evidence="1 7">
        <text>L-glutamate = D-glutamate</text>
        <dbReference type="Rhea" id="RHEA:12813"/>
        <dbReference type="ChEBI" id="CHEBI:29985"/>
        <dbReference type="ChEBI" id="CHEBI:29986"/>
        <dbReference type="EC" id="5.1.1.3"/>
    </reaction>
</comment>
<reference evidence="9" key="1">
    <citation type="journal article" date="2017" name="Appl. Environ. Microbiol.">
        <title>Genomic analysis of Calderihabitans maritimus KKC1, a thermophilic hydrogenogenic carboxydotrophic bacterium isolated from marine sediment.</title>
        <authorList>
            <person name="Omae K."/>
            <person name="Yoneda Y."/>
            <person name="Fukuyama Y."/>
            <person name="Yoshida T."/>
            <person name="Sako Y."/>
        </authorList>
    </citation>
    <scope>NUCLEOTIDE SEQUENCE [LARGE SCALE GENOMIC DNA]</scope>
    <source>
        <strain evidence="9">KKC1</strain>
    </source>
</reference>
<dbReference type="GO" id="GO:0071555">
    <property type="term" value="P:cell wall organization"/>
    <property type="evidence" value="ECO:0007669"/>
    <property type="project" value="UniProtKB-KW"/>
</dbReference>
<dbReference type="EC" id="5.1.1.3" evidence="2 7"/>
<comment type="caution">
    <text evidence="8">The sequence shown here is derived from an EMBL/GenBank/DDBJ whole genome shotgun (WGS) entry which is preliminary data.</text>
</comment>
<dbReference type="OrthoDB" id="9801055at2"/>
<evidence type="ECO:0000256" key="7">
    <source>
        <dbReference type="HAMAP-Rule" id="MF_00258"/>
    </source>
</evidence>
<comment type="similarity">
    <text evidence="7">Belongs to the aspartate/glutamate racemases family.</text>
</comment>
<dbReference type="Pfam" id="PF01177">
    <property type="entry name" value="Asp_Glu_race"/>
    <property type="match status" value="1"/>
</dbReference>
<dbReference type="InterPro" id="IPR001920">
    <property type="entry name" value="Asp/Glu_race"/>
</dbReference>
<dbReference type="EMBL" id="BDGJ01000010">
    <property type="protein sequence ID" value="GAW91272.1"/>
    <property type="molecule type" value="Genomic_DNA"/>
</dbReference>
<feature type="binding site" evidence="7">
    <location>
        <begin position="43"/>
        <end position="44"/>
    </location>
    <ligand>
        <name>substrate</name>
    </ligand>
</feature>
<dbReference type="GO" id="GO:0009252">
    <property type="term" value="P:peptidoglycan biosynthetic process"/>
    <property type="evidence" value="ECO:0007669"/>
    <property type="project" value="UniProtKB-UniRule"/>
</dbReference>
<dbReference type="Proteomes" id="UP000197032">
    <property type="component" value="Unassembled WGS sequence"/>
</dbReference>
<proteinExistence type="inferred from homology"/>
<comment type="pathway">
    <text evidence="7">Cell wall biogenesis; peptidoglycan biosynthesis.</text>
</comment>
<evidence type="ECO:0000313" key="8">
    <source>
        <dbReference type="EMBL" id="GAW91272.1"/>
    </source>
</evidence>
<dbReference type="PANTHER" id="PTHR21198">
    <property type="entry name" value="GLUTAMATE RACEMASE"/>
    <property type="match status" value="1"/>
</dbReference>
<dbReference type="NCBIfam" id="TIGR00067">
    <property type="entry name" value="glut_race"/>
    <property type="match status" value="1"/>
</dbReference>
<keyword evidence="4 7" id="KW-0573">Peptidoglycan synthesis</keyword>
<dbReference type="PANTHER" id="PTHR21198:SF2">
    <property type="entry name" value="GLUTAMATE RACEMASE"/>
    <property type="match status" value="1"/>
</dbReference>
<evidence type="ECO:0000256" key="2">
    <source>
        <dbReference type="ARBA" id="ARBA00013090"/>
    </source>
</evidence>
<protein>
    <recommendedName>
        <fullName evidence="2 7">Glutamate racemase</fullName>
        <ecNumber evidence="2 7">5.1.1.3</ecNumber>
    </recommendedName>
</protein>
<dbReference type="GO" id="GO:0008881">
    <property type="term" value="F:glutamate racemase activity"/>
    <property type="evidence" value="ECO:0007669"/>
    <property type="project" value="UniProtKB-UniRule"/>
</dbReference>
<evidence type="ECO:0000256" key="6">
    <source>
        <dbReference type="ARBA" id="ARBA00023316"/>
    </source>
</evidence>
<evidence type="ECO:0000256" key="5">
    <source>
        <dbReference type="ARBA" id="ARBA00023235"/>
    </source>
</evidence>
<feature type="binding site" evidence="7">
    <location>
        <begin position="11"/>
        <end position="12"/>
    </location>
    <ligand>
        <name>substrate</name>
    </ligand>
</feature>
<dbReference type="InterPro" id="IPR015942">
    <property type="entry name" value="Asp/Glu/hydantoin_racemase"/>
</dbReference>
<dbReference type="RefSeq" id="WP_088552835.1">
    <property type="nucleotide sequence ID" value="NZ_BDGJ01000010.1"/>
</dbReference>
<keyword evidence="3 7" id="KW-0133">Cell shape</keyword>
<dbReference type="GO" id="GO:0008360">
    <property type="term" value="P:regulation of cell shape"/>
    <property type="evidence" value="ECO:0007669"/>
    <property type="project" value="UniProtKB-KW"/>
</dbReference>
<feature type="binding site" evidence="7">
    <location>
        <begin position="186"/>
        <end position="187"/>
    </location>
    <ligand>
        <name>substrate</name>
    </ligand>
</feature>
<keyword evidence="6 7" id="KW-0961">Cell wall biogenesis/degradation</keyword>
<comment type="function">
    <text evidence="7">Provides the (R)-glutamate required for cell wall biosynthesis.</text>
</comment>
<sequence>MSYDHPIGVFDSGVGGLTVFQEILKQLPRERVVYFGDTGHVPYGGRSPEELIRFADSITAFLIEQGVKLILDACNSTSSVALPYLQARYEIPIIGVVEAGVKMALQVTRNGKIGIIATEATIKSGVHRRLILEREPKAEVFGQACPLFVPLVEAGNVDGPETRRVAAEYLFPLKQAGVDTLIFGCTHYPYLAPVVQEIMGKEVALVDPAVETVRQAKEILIRMNKLSEGIKPGFNHTFYVSGSPEQFKRVARQLTGLGLIEEVKQVILD</sequence>
<evidence type="ECO:0000256" key="1">
    <source>
        <dbReference type="ARBA" id="ARBA00001602"/>
    </source>
</evidence>
<keyword evidence="5 7" id="KW-0413">Isomerase</keyword>
<feature type="active site" description="Proton donor/acceptor" evidence="7">
    <location>
        <position position="185"/>
    </location>
</feature>
<dbReference type="AlphaFoldDB" id="A0A1Z5HP13"/>
<evidence type="ECO:0000256" key="3">
    <source>
        <dbReference type="ARBA" id="ARBA00022960"/>
    </source>
</evidence>